<dbReference type="OrthoDB" id="17530at2759"/>
<proteinExistence type="predicted"/>
<dbReference type="Proteomes" id="UP000614601">
    <property type="component" value="Unassembled WGS sequence"/>
</dbReference>
<evidence type="ECO:0000313" key="2">
    <source>
        <dbReference type="Proteomes" id="UP000614601"/>
    </source>
</evidence>
<dbReference type="PANTHER" id="PTHR11804:SF79">
    <property type="entry name" value="MITOCHONDRIAL INTERMEDIATE PEPTIDASE"/>
    <property type="match status" value="1"/>
</dbReference>
<sequence length="170" mass="19188">MRASLVRRVLSQNAAIAKSNGIFGNDKLKCPADFDRVTDTVIEQSEHLVNEILQPYQKRKTRKTSVKLLDDLSNTICTTADLAECVRNMHPDNAYRAVGNNSIYRLTNLLETLNSMPALYHSVDRSVESEASMLDDVDKRTLRLFLDDFEQCGVHLKDSQVGFLLDITLV</sequence>
<accession>A0A811LPH8</accession>
<dbReference type="GO" id="GO:0006518">
    <property type="term" value="P:peptide metabolic process"/>
    <property type="evidence" value="ECO:0007669"/>
    <property type="project" value="TreeGrafter"/>
</dbReference>
<evidence type="ECO:0000313" key="1">
    <source>
        <dbReference type="EMBL" id="CAD5229561.1"/>
    </source>
</evidence>
<protein>
    <submittedName>
        <fullName evidence="1">Uncharacterized protein</fullName>
    </submittedName>
</protein>
<reference evidence="1" key="1">
    <citation type="submission" date="2020-09" db="EMBL/GenBank/DDBJ databases">
        <authorList>
            <person name="Kikuchi T."/>
        </authorList>
    </citation>
    <scope>NUCLEOTIDE SEQUENCE</scope>
    <source>
        <strain evidence="1">SH1</strain>
    </source>
</reference>
<dbReference type="AlphaFoldDB" id="A0A811LPH8"/>
<dbReference type="GO" id="GO:0006627">
    <property type="term" value="P:protein processing involved in protein targeting to mitochondrion"/>
    <property type="evidence" value="ECO:0007669"/>
    <property type="project" value="TreeGrafter"/>
</dbReference>
<name>A0A811LPH8_9BILA</name>
<comment type="caution">
    <text evidence="1">The sequence shown here is derived from an EMBL/GenBank/DDBJ whole genome shotgun (WGS) entry which is preliminary data.</text>
</comment>
<gene>
    <name evidence="1" type="ORF">BOKJ2_LOCUS13620</name>
</gene>
<organism evidence="1 2">
    <name type="scientific">Bursaphelenchus okinawaensis</name>
    <dbReference type="NCBI Taxonomy" id="465554"/>
    <lineage>
        <taxon>Eukaryota</taxon>
        <taxon>Metazoa</taxon>
        <taxon>Ecdysozoa</taxon>
        <taxon>Nematoda</taxon>
        <taxon>Chromadorea</taxon>
        <taxon>Rhabditida</taxon>
        <taxon>Tylenchina</taxon>
        <taxon>Tylenchomorpha</taxon>
        <taxon>Aphelenchoidea</taxon>
        <taxon>Aphelenchoididae</taxon>
        <taxon>Bursaphelenchus</taxon>
    </lineage>
</organism>
<keyword evidence="2" id="KW-1185">Reference proteome</keyword>
<dbReference type="GO" id="GO:0004222">
    <property type="term" value="F:metalloendopeptidase activity"/>
    <property type="evidence" value="ECO:0007669"/>
    <property type="project" value="InterPro"/>
</dbReference>
<dbReference type="SUPFAM" id="SSF55486">
    <property type="entry name" value="Metalloproteases ('zincins'), catalytic domain"/>
    <property type="match status" value="1"/>
</dbReference>
<dbReference type="GO" id="GO:0005739">
    <property type="term" value="C:mitochondrion"/>
    <property type="evidence" value="ECO:0007669"/>
    <property type="project" value="TreeGrafter"/>
</dbReference>
<dbReference type="EMBL" id="CAJFDH010000006">
    <property type="protein sequence ID" value="CAD5229561.1"/>
    <property type="molecule type" value="Genomic_DNA"/>
</dbReference>
<dbReference type="InterPro" id="IPR045090">
    <property type="entry name" value="Pept_M3A_M3B"/>
</dbReference>
<dbReference type="EMBL" id="CAJFCW020000006">
    <property type="protein sequence ID" value="CAG9126980.1"/>
    <property type="molecule type" value="Genomic_DNA"/>
</dbReference>
<dbReference type="PANTHER" id="PTHR11804">
    <property type="entry name" value="PROTEASE M3 THIMET OLIGOPEPTIDASE-RELATED"/>
    <property type="match status" value="1"/>
</dbReference>
<dbReference type="Proteomes" id="UP000783686">
    <property type="component" value="Unassembled WGS sequence"/>
</dbReference>